<geneLocation type="plasmid" evidence="1 2">
    <name>pMETOK01</name>
</geneLocation>
<dbReference type="OrthoDB" id="25654at2157"/>
<dbReference type="KEGG" id="mok:Metok_1630"/>
<dbReference type="EMBL" id="CP002793">
    <property type="protein sequence ID" value="AEH07592.1"/>
    <property type="molecule type" value="Genomic_DNA"/>
</dbReference>
<keyword evidence="1" id="KW-0614">Plasmid</keyword>
<proteinExistence type="predicted"/>
<gene>
    <name evidence="1" type="ordered locus">Metok_1630</name>
</gene>
<protein>
    <submittedName>
        <fullName evidence="1">Uncharacterized protein</fullName>
    </submittedName>
</protein>
<keyword evidence="2" id="KW-1185">Reference proteome</keyword>
<organism evidence="1 2">
    <name type="scientific">Methanothermococcus okinawensis (strain DSM 14208 / JCM 11175 / IH1)</name>
    <dbReference type="NCBI Taxonomy" id="647113"/>
    <lineage>
        <taxon>Archaea</taxon>
        <taxon>Methanobacteriati</taxon>
        <taxon>Methanobacteriota</taxon>
        <taxon>Methanomada group</taxon>
        <taxon>Methanococci</taxon>
        <taxon>Methanococcales</taxon>
        <taxon>Methanococcaceae</taxon>
        <taxon>Methanothermococcus</taxon>
    </lineage>
</organism>
<dbReference type="RefSeq" id="WP_013855393.1">
    <property type="nucleotide sequence ID" value="NC_015632.1"/>
</dbReference>
<dbReference type="HOGENOM" id="CLU_3163158_0_0_2"/>
<dbReference type="GeneID" id="43321624"/>
<name>F8AP24_METOI</name>
<accession>F8AP24</accession>
<dbReference type="Proteomes" id="UP000009296">
    <property type="component" value="Plasmid pMETOK01"/>
</dbReference>
<sequence>MTTTIEMPTKNVKKEKLSKEDKWVLKMVQPILAKDWNSKEDEYWDDY</sequence>
<reference evidence="1" key="1">
    <citation type="submission" date="2011-05" db="EMBL/GenBank/DDBJ databases">
        <title>Complete sequence of plasmid of Methanothermococcus okinawensis IH1.</title>
        <authorList>
            <consortium name="US DOE Joint Genome Institute"/>
            <person name="Lucas S."/>
            <person name="Han J."/>
            <person name="Lapidus A."/>
            <person name="Cheng J.-F."/>
            <person name="Goodwin L."/>
            <person name="Pitluck S."/>
            <person name="Peters L."/>
            <person name="Mikhailova N."/>
            <person name="Held B."/>
            <person name="Han C."/>
            <person name="Tapia R."/>
            <person name="Land M."/>
            <person name="Hauser L."/>
            <person name="Kyrpides N."/>
            <person name="Ivanova N."/>
            <person name="Pagani I."/>
            <person name="Sieprawska-Lupa M."/>
            <person name="Takai K."/>
            <person name="Miyazaki J."/>
            <person name="Whitman W."/>
            <person name="Woyke T."/>
        </authorList>
    </citation>
    <scope>NUCLEOTIDE SEQUENCE</scope>
    <source>
        <strain evidence="1">IH1</strain>
        <plasmid evidence="1">pMETOK01</plasmid>
    </source>
</reference>
<evidence type="ECO:0000313" key="1">
    <source>
        <dbReference type="EMBL" id="AEH07592.1"/>
    </source>
</evidence>
<dbReference type="AlphaFoldDB" id="F8AP24"/>
<evidence type="ECO:0000313" key="2">
    <source>
        <dbReference type="Proteomes" id="UP000009296"/>
    </source>
</evidence>